<dbReference type="PANTHER" id="PTHR13479">
    <property type="entry name" value="30S RIBOSOMAL PROTEIN S18"/>
    <property type="match status" value="1"/>
</dbReference>
<dbReference type="FunFam" id="4.10.640.10:FF:000002">
    <property type="entry name" value="30S ribosomal protein S18, chloroplastic"/>
    <property type="match status" value="1"/>
</dbReference>
<dbReference type="GO" id="GO:0006412">
    <property type="term" value="P:translation"/>
    <property type="evidence" value="ECO:0007669"/>
    <property type="project" value="UniProtKB-UniRule"/>
</dbReference>
<organism evidence="9 10">
    <name type="scientific">Neosynechococcus sphagnicola sy1</name>
    <dbReference type="NCBI Taxonomy" id="1497020"/>
    <lineage>
        <taxon>Bacteria</taxon>
        <taxon>Bacillati</taxon>
        <taxon>Cyanobacteriota</taxon>
        <taxon>Cyanophyceae</taxon>
        <taxon>Neosynechococcales</taxon>
        <taxon>Neosynechococcaceae</taxon>
        <taxon>Neosynechococcus</taxon>
    </lineage>
</organism>
<sequence length="72" mass="8349">MANFFRQRVSPIKPDEPIDYKDVDLLRKFVTERGKILPRRITGLTAKQQRDLTAAIKRARLLALLPFINQEG</sequence>
<comment type="similarity">
    <text evidence="1 7 8">Belongs to the bacterial ribosomal protein bS18 family.</text>
</comment>
<evidence type="ECO:0000256" key="2">
    <source>
        <dbReference type="ARBA" id="ARBA00022730"/>
    </source>
</evidence>
<evidence type="ECO:0000256" key="1">
    <source>
        <dbReference type="ARBA" id="ARBA00005589"/>
    </source>
</evidence>
<dbReference type="HAMAP" id="MF_00270">
    <property type="entry name" value="Ribosomal_bS18"/>
    <property type="match status" value="1"/>
</dbReference>
<evidence type="ECO:0000256" key="6">
    <source>
        <dbReference type="ARBA" id="ARBA00035141"/>
    </source>
</evidence>
<accession>A0A098TNM5</accession>
<dbReference type="OrthoDB" id="9812008at2"/>
<dbReference type="PROSITE" id="PS00057">
    <property type="entry name" value="RIBOSOMAL_S18"/>
    <property type="match status" value="1"/>
</dbReference>
<keyword evidence="10" id="KW-1185">Reference proteome</keyword>
<evidence type="ECO:0000256" key="8">
    <source>
        <dbReference type="RuleBase" id="RU003910"/>
    </source>
</evidence>
<dbReference type="EMBL" id="JJML01000002">
    <property type="protein sequence ID" value="KGF73935.1"/>
    <property type="molecule type" value="Genomic_DNA"/>
</dbReference>
<gene>
    <name evidence="7" type="primary">rpsR</name>
    <name evidence="7" type="synonym">rps18</name>
    <name evidence="9" type="ORF">DO97_06245</name>
</gene>
<name>A0A098TNM5_9CYAN</name>
<dbReference type="Gene3D" id="4.10.640.10">
    <property type="entry name" value="Ribosomal protein S18"/>
    <property type="match status" value="1"/>
</dbReference>
<proteinExistence type="inferred from homology"/>
<dbReference type="SUPFAM" id="SSF46911">
    <property type="entry name" value="Ribosomal protein S18"/>
    <property type="match status" value="1"/>
</dbReference>
<dbReference type="InterPro" id="IPR036870">
    <property type="entry name" value="Ribosomal_bS18_sf"/>
</dbReference>
<evidence type="ECO:0000256" key="3">
    <source>
        <dbReference type="ARBA" id="ARBA00022884"/>
    </source>
</evidence>
<dbReference type="InterPro" id="IPR001648">
    <property type="entry name" value="Ribosomal_bS18"/>
</dbReference>
<keyword evidence="2 7" id="KW-0699">rRNA-binding</keyword>
<keyword evidence="3 7" id="KW-0694">RNA-binding</keyword>
<dbReference type="Pfam" id="PF01084">
    <property type="entry name" value="Ribosomal_S18"/>
    <property type="match status" value="1"/>
</dbReference>
<evidence type="ECO:0000256" key="5">
    <source>
        <dbReference type="ARBA" id="ARBA00023274"/>
    </source>
</evidence>
<dbReference type="RefSeq" id="WP_036530572.1">
    <property type="nucleotide sequence ID" value="NZ_JJML01000002.1"/>
</dbReference>
<dbReference type="GO" id="GO:0022627">
    <property type="term" value="C:cytosolic small ribosomal subunit"/>
    <property type="evidence" value="ECO:0007669"/>
    <property type="project" value="TreeGrafter"/>
</dbReference>
<evidence type="ECO:0000313" key="9">
    <source>
        <dbReference type="EMBL" id="KGF73935.1"/>
    </source>
</evidence>
<dbReference type="STRING" id="1497020.DO97_06245"/>
<dbReference type="AlphaFoldDB" id="A0A098TNM5"/>
<keyword evidence="4 7" id="KW-0689">Ribosomal protein</keyword>
<dbReference type="NCBIfam" id="TIGR00165">
    <property type="entry name" value="S18"/>
    <property type="match status" value="1"/>
</dbReference>
<keyword evidence="5 7" id="KW-0687">Ribonucleoprotein</keyword>
<evidence type="ECO:0000313" key="10">
    <source>
        <dbReference type="Proteomes" id="UP000030170"/>
    </source>
</evidence>
<evidence type="ECO:0000256" key="7">
    <source>
        <dbReference type="HAMAP-Rule" id="MF_00270"/>
    </source>
</evidence>
<dbReference type="PRINTS" id="PR00974">
    <property type="entry name" value="RIBOSOMALS18"/>
</dbReference>
<dbReference type="GO" id="GO:0003735">
    <property type="term" value="F:structural constituent of ribosome"/>
    <property type="evidence" value="ECO:0007669"/>
    <property type="project" value="InterPro"/>
</dbReference>
<protein>
    <recommendedName>
        <fullName evidence="6 7">Small ribosomal subunit protein bS18</fullName>
    </recommendedName>
</protein>
<comment type="function">
    <text evidence="7">Binds as a heterodimer with protein bS6 to the central domain of the 16S rRNA, where it helps stabilize the platform of the 30S subunit.</text>
</comment>
<comment type="subunit">
    <text evidence="7">Part of the 30S ribosomal subunit. Forms a tight heterodimer with protein bS6.</text>
</comment>
<dbReference type="GO" id="GO:0070181">
    <property type="term" value="F:small ribosomal subunit rRNA binding"/>
    <property type="evidence" value="ECO:0007669"/>
    <property type="project" value="TreeGrafter"/>
</dbReference>
<dbReference type="PANTHER" id="PTHR13479:SF40">
    <property type="entry name" value="SMALL RIBOSOMAL SUBUNIT PROTEIN BS18M"/>
    <property type="match status" value="1"/>
</dbReference>
<dbReference type="Proteomes" id="UP000030170">
    <property type="component" value="Unassembled WGS sequence"/>
</dbReference>
<comment type="caution">
    <text evidence="9">The sequence shown here is derived from an EMBL/GenBank/DDBJ whole genome shotgun (WGS) entry which is preliminary data.</text>
</comment>
<evidence type="ECO:0000256" key="4">
    <source>
        <dbReference type="ARBA" id="ARBA00022980"/>
    </source>
</evidence>
<dbReference type="InterPro" id="IPR018275">
    <property type="entry name" value="Ribosomal_bS18_CS"/>
</dbReference>
<reference evidence="9 10" key="1">
    <citation type="journal article" date="2014" name="Mol. Ecol.">
        <title>Evolution of Synechococcus.</title>
        <authorList>
            <person name="Dvorak P."/>
            <person name="Casamatta D."/>
            <person name="Hasler P."/>
            <person name="Poulickova A."/>
            <person name="Ondrej V."/>
            <person name="Sanges R."/>
        </authorList>
    </citation>
    <scope>NUCLEOTIDE SEQUENCE [LARGE SCALE GENOMIC DNA]</scope>
    <source>
        <strain evidence="9 10">CAUP A 1101</strain>
    </source>
</reference>